<evidence type="ECO:0000259" key="2">
    <source>
        <dbReference type="Pfam" id="PF12498"/>
    </source>
</evidence>
<evidence type="ECO:0000256" key="1">
    <source>
        <dbReference type="SAM" id="MobiDB-lite"/>
    </source>
</evidence>
<feature type="compositionally biased region" description="Polar residues" evidence="1">
    <location>
        <begin position="62"/>
        <end position="85"/>
    </location>
</feature>
<organism evidence="3 4">
    <name type="scientific">Dipteronia sinensis</name>
    <dbReference type="NCBI Taxonomy" id="43782"/>
    <lineage>
        <taxon>Eukaryota</taxon>
        <taxon>Viridiplantae</taxon>
        <taxon>Streptophyta</taxon>
        <taxon>Embryophyta</taxon>
        <taxon>Tracheophyta</taxon>
        <taxon>Spermatophyta</taxon>
        <taxon>Magnoliopsida</taxon>
        <taxon>eudicotyledons</taxon>
        <taxon>Gunneridae</taxon>
        <taxon>Pentapetalae</taxon>
        <taxon>rosids</taxon>
        <taxon>malvids</taxon>
        <taxon>Sapindales</taxon>
        <taxon>Sapindaceae</taxon>
        <taxon>Hippocastanoideae</taxon>
        <taxon>Acereae</taxon>
        <taxon>Dipteronia</taxon>
    </lineage>
</organism>
<evidence type="ECO:0000313" key="3">
    <source>
        <dbReference type="EMBL" id="KAK3200652.1"/>
    </source>
</evidence>
<proteinExistence type="predicted"/>
<dbReference type="AlphaFoldDB" id="A0AAE0E2P9"/>
<dbReference type="Pfam" id="PF12498">
    <property type="entry name" value="bZIP_C"/>
    <property type="match status" value="1"/>
</dbReference>
<name>A0AAE0E2P9_9ROSI</name>
<feature type="compositionally biased region" description="Low complexity" evidence="1">
    <location>
        <begin position="25"/>
        <end position="42"/>
    </location>
</feature>
<dbReference type="EMBL" id="JANJYJ010000007">
    <property type="protein sequence ID" value="KAK3200652.1"/>
    <property type="molecule type" value="Genomic_DNA"/>
</dbReference>
<protein>
    <recommendedName>
        <fullName evidence="2">Basic leucine-zipper C-terminal domain-containing protein</fullName>
    </recommendedName>
</protein>
<keyword evidence="4" id="KW-1185">Reference proteome</keyword>
<dbReference type="InterPro" id="IPR020983">
    <property type="entry name" value="Basic_leucine-zipper_C"/>
</dbReference>
<comment type="caution">
    <text evidence="3">The sequence shown here is derived from an EMBL/GenBank/DDBJ whole genome shotgun (WGS) entry which is preliminary data.</text>
</comment>
<evidence type="ECO:0000313" key="4">
    <source>
        <dbReference type="Proteomes" id="UP001281410"/>
    </source>
</evidence>
<reference evidence="3" key="1">
    <citation type="journal article" date="2023" name="Plant J.">
        <title>Genome sequences and population genomics provide insights into the demographic history, inbreeding, and mutation load of two 'living fossil' tree species of Dipteronia.</title>
        <authorList>
            <person name="Feng Y."/>
            <person name="Comes H.P."/>
            <person name="Chen J."/>
            <person name="Zhu S."/>
            <person name="Lu R."/>
            <person name="Zhang X."/>
            <person name="Li P."/>
            <person name="Qiu J."/>
            <person name="Olsen K.M."/>
            <person name="Qiu Y."/>
        </authorList>
    </citation>
    <scope>NUCLEOTIDE SEQUENCE</scope>
    <source>
        <strain evidence="3">NBL</strain>
    </source>
</reference>
<dbReference type="Proteomes" id="UP001281410">
    <property type="component" value="Unassembled WGS sequence"/>
</dbReference>
<feature type="region of interest" description="Disordered" evidence="1">
    <location>
        <begin position="22"/>
        <end position="113"/>
    </location>
</feature>
<gene>
    <name evidence="3" type="ORF">Dsin_024067</name>
</gene>
<feature type="domain" description="Basic leucine-zipper C-terminal" evidence="2">
    <location>
        <begin position="1"/>
        <end position="106"/>
    </location>
</feature>
<sequence length="113" mass="11923">MAKESVRVEPMFHAAMPELATKNLPSFSGSPPSDSSVDGAVPIEDNPNHHFFQPPSDDLLSTHDSIVNNNGLADISSAENLQPNSEAADVAGNKIGRSVSMQRVASPSVPKES</sequence>
<accession>A0AAE0E2P9</accession>